<evidence type="ECO:0000313" key="10">
    <source>
        <dbReference type="Proteomes" id="UP001232063"/>
    </source>
</evidence>
<dbReference type="GO" id="GO:0032153">
    <property type="term" value="C:cell division site"/>
    <property type="evidence" value="ECO:0007669"/>
    <property type="project" value="UniProtKB-UniRule"/>
</dbReference>
<evidence type="ECO:0000256" key="1">
    <source>
        <dbReference type="ARBA" id="ARBA00022475"/>
    </source>
</evidence>
<reference evidence="9" key="1">
    <citation type="submission" date="2023-05" db="EMBL/GenBank/DDBJ databases">
        <authorList>
            <person name="Zhang X."/>
        </authorList>
    </citation>
    <scope>NUCLEOTIDE SEQUENCE</scope>
    <source>
        <strain evidence="9">BD1B2-1</strain>
    </source>
</reference>
<evidence type="ECO:0000259" key="8">
    <source>
        <dbReference type="SMART" id="SM00842"/>
    </source>
</evidence>
<dbReference type="Gene3D" id="3.30.420.40">
    <property type="match status" value="2"/>
</dbReference>
<dbReference type="EMBL" id="JASJOU010000012">
    <property type="protein sequence ID" value="MDJ1504704.1"/>
    <property type="molecule type" value="Genomic_DNA"/>
</dbReference>
<evidence type="ECO:0000313" key="9">
    <source>
        <dbReference type="EMBL" id="MDJ1504704.1"/>
    </source>
</evidence>
<proteinExistence type="inferred from homology"/>
<dbReference type="HAMAP" id="MF_02033">
    <property type="entry name" value="FtsA"/>
    <property type="match status" value="1"/>
</dbReference>
<evidence type="ECO:0000256" key="6">
    <source>
        <dbReference type="PIRNR" id="PIRNR003101"/>
    </source>
</evidence>
<dbReference type="GO" id="GO:0009898">
    <property type="term" value="C:cytoplasmic side of plasma membrane"/>
    <property type="evidence" value="ECO:0007669"/>
    <property type="project" value="UniProtKB-UniRule"/>
</dbReference>
<dbReference type="Proteomes" id="UP001232063">
    <property type="component" value="Unassembled WGS sequence"/>
</dbReference>
<gene>
    <name evidence="5 9" type="primary">ftsA</name>
    <name evidence="9" type="ORF">QNI22_28845</name>
</gene>
<dbReference type="Pfam" id="PF02491">
    <property type="entry name" value="SHS2_FTSA"/>
    <property type="match status" value="1"/>
</dbReference>
<protein>
    <recommendedName>
        <fullName evidence="5 6">Cell division protein FtsA</fullName>
    </recommendedName>
</protein>
<evidence type="ECO:0000256" key="2">
    <source>
        <dbReference type="ARBA" id="ARBA00022618"/>
    </source>
</evidence>
<sequence length="435" mass="47709">MDDKIVVGLDIGTTKVCVIAGRKNEYGKIEVLGFGKAPLEEGVVRSGIVTKIDRTSEAIHQAIHQLQTSVEGHISVGEVNVNIDSIHIKGIQHRLGLTRRNTQEEISIQDVAQLNEDMQRVTPPLGSQNIHVLPQKYRVDGESGVIDPVGMLGVRLDADFYVISVQSTVMQNLGICMRRAGLEVNKVFFSPLASGLAVLSEDEKEQGVVLVDIGGGTTDVVIYHEGIVRHVAVLPFGGDVITRDISHGCGVTRNQAEVMKVKYGMATPEFTSHKDRIVVPGLRDRQPTLVSMKNVAQIIEARLSEIIEMVYMEIEKSGYKSRIRNVGIVLTGGTALLQNIDKLFEELTDMPTRIGNAGEHLGLSPVSFIKEPCYATAVGMVLVGFHALDARENRYQQIKPTVTPRNDPPKTNNGGGLFGKIRTWLSEDLEDKNDY</sequence>
<dbReference type="GO" id="GO:0043093">
    <property type="term" value="P:FtsZ-dependent cytokinesis"/>
    <property type="evidence" value="ECO:0007669"/>
    <property type="project" value="UniProtKB-UniRule"/>
</dbReference>
<comment type="subunit">
    <text evidence="5">Self-interacts. Interacts with FtsZ.</text>
</comment>
<feature type="domain" description="SHS2" evidence="8">
    <location>
        <begin position="6"/>
        <end position="198"/>
    </location>
</feature>
<keyword evidence="1 5" id="KW-1003">Cell membrane</keyword>
<dbReference type="NCBIfam" id="TIGR01174">
    <property type="entry name" value="ftsA"/>
    <property type="match status" value="1"/>
</dbReference>
<feature type="compositionally biased region" description="Polar residues" evidence="7">
    <location>
        <begin position="400"/>
        <end position="412"/>
    </location>
</feature>
<dbReference type="InterPro" id="IPR020823">
    <property type="entry name" value="Cell_div_FtsA"/>
</dbReference>
<dbReference type="InterPro" id="IPR043129">
    <property type="entry name" value="ATPase_NBD"/>
</dbReference>
<dbReference type="PANTHER" id="PTHR32432">
    <property type="entry name" value="CELL DIVISION PROTEIN FTSA-RELATED"/>
    <property type="match status" value="1"/>
</dbReference>
<comment type="function">
    <text evidence="5 6">Cell division protein that is involved in the assembly of the Z ring. May serve as a membrane anchor for the Z ring.</text>
</comment>
<evidence type="ECO:0000256" key="5">
    <source>
        <dbReference type="HAMAP-Rule" id="MF_02033"/>
    </source>
</evidence>
<organism evidence="9 10">
    <name type="scientific">Xanthocytophaga agilis</name>
    <dbReference type="NCBI Taxonomy" id="3048010"/>
    <lineage>
        <taxon>Bacteria</taxon>
        <taxon>Pseudomonadati</taxon>
        <taxon>Bacteroidota</taxon>
        <taxon>Cytophagia</taxon>
        <taxon>Cytophagales</taxon>
        <taxon>Rhodocytophagaceae</taxon>
        <taxon>Xanthocytophaga</taxon>
    </lineage>
</organism>
<comment type="similarity">
    <text evidence="5 6">Belongs to the FtsA/MreB family.</text>
</comment>
<dbReference type="InterPro" id="IPR050696">
    <property type="entry name" value="FtsA/MreB"/>
</dbReference>
<feature type="region of interest" description="Disordered" evidence="7">
    <location>
        <begin position="400"/>
        <end position="419"/>
    </location>
</feature>
<keyword evidence="10" id="KW-1185">Reference proteome</keyword>
<evidence type="ECO:0000256" key="7">
    <source>
        <dbReference type="SAM" id="MobiDB-lite"/>
    </source>
</evidence>
<dbReference type="Pfam" id="PF14450">
    <property type="entry name" value="FtsA"/>
    <property type="match status" value="1"/>
</dbReference>
<dbReference type="SUPFAM" id="SSF53067">
    <property type="entry name" value="Actin-like ATPase domain"/>
    <property type="match status" value="2"/>
</dbReference>
<dbReference type="InterPro" id="IPR003494">
    <property type="entry name" value="SHS2_FtsA"/>
</dbReference>
<dbReference type="PANTHER" id="PTHR32432:SF4">
    <property type="entry name" value="CELL DIVISION PROTEIN FTSA"/>
    <property type="match status" value="1"/>
</dbReference>
<dbReference type="PIRSF" id="PIRSF003101">
    <property type="entry name" value="FtsA"/>
    <property type="match status" value="1"/>
</dbReference>
<dbReference type="CDD" id="cd24048">
    <property type="entry name" value="ASKHA_NBD_FtsA"/>
    <property type="match status" value="1"/>
</dbReference>
<keyword evidence="3 5" id="KW-0472">Membrane</keyword>
<accession>A0AAE3R6M1</accession>
<comment type="subcellular location">
    <subcellularLocation>
        <location evidence="5">Cell membrane</location>
        <topology evidence="5">Peripheral membrane protein</topology>
        <orientation evidence="5">Cytoplasmic side</orientation>
    </subcellularLocation>
    <text evidence="5">Localizes to the Z ring in an FtsZ-dependent manner. Targeted to the membrane through a conserved C-terminal amphipathic helix.</text>
</comment>
<keyword evidence="2 5" id="KW-0132">Cell division</keyword>
<name>A0AAE3R6M1_9BACT</name>
<dbReference type="AlphaFoldDB" id="A0AAE3R6M1"/>
<dbReference type="SMART" id="SM00842">
    <property type="entry name" value="FtsA"/>
    <property type="match status" value="1"/>
</dbReference>
<dbReference type="RefSeq" id="WP_314516253.1">
    <property type="nucleotide sequence ID" value="NZ_JASJOU010000012.1"/>
</dbReference>
<evidence type="ECO:0000256" key="3">
    <source>
        <dbReference type="ARBA" id="ARBA00023136"/>
    </source>
</evidence>
<keyword evidence="4 5" id="KW-0131">Cell cycle</keyword>
<comment type="caution">
    <text evidence="9">The sequence shown here is derived from an EMBL/GenBank/DDBJ whole genome shotgun (WGS) entry which is preliminary data.</text>
</comment>
<evidence type="ECO:0000256" key="4">
    <source>
        <dbReference type="ARBA" id="ARBA00023306"/>
    </source>
</evidence>